<dbReference type="CDD" id="cd00338">
    <property type="entry name" value="Ser_Recombinase"/>
    <property type="match status" value="1"/>
</dbReference>
<evidence type="ECO:0000256" key="3">
    <source>
        <dbReference type="SAM" id="Coils"/>
    </source>
</evidence>
<dbReference type="PROSITE" id="PS51736">
    <property type="entry name" value="RECOMBINASES_3"/>
    <property type="match status" value="1"/>
</dbReference>
<evidence type="ECO:0000313" key="7">
    <source>
        <dbReference type="EMBL" id="SQB16565.1"/>
    </source>
</evidence>
<dbReference type="PROSITE" id="PS51737">
    <property type="entry name" value="RECOMBINASE_DNA_BIND"/>
    <property type="match status" value="1"/>
</dbReference>
<evidence type="ECO:0000256" key="2">
    <source>
        <dbReference type="ARBA" id="ARBA00023172"/>
    </source>
</evidence>
<dbReference type="Pfam" id="PF00239">
    <property type="entry name" value="Resolvase"/>
    <property type="match status" value="1"/>
</dbReference>
<evidence type="ECO:0000256" key="1">
    <source>
        <dbReference type="ARBA" id="ARBA00023125"/>
    </source>
</evidence>
<dbReference type="GO" id="GO:0000150">
    <property type="term" value="F:DNA strand exchange activity"/>
    <property type="evidence" value="ECO:0007669"/>
    <property type="project" value="InterPro"/>
</dbReference>
<feature type="domain" description="Recombinase" evidence="6">
    <location>
        <begin position="188"/>
        <end position="314"/>
    </location>
</feature>
<dbReference type="InterPro" id="IPR050639">
    <property type="entry name" value="SSR_resolvase"/>
</dbReference>
<dbReference type="GO" id="GO:0003677">
    <property type="term" value="F:DNA binding"/>
    <property type="evidence" value="ECO:0007669"/>
    <property type="project" value="UniProtKB-KW"/>
</dbReference>
<dbReference type="InterPro" id="IPR036162">
    <property type="entry name" value="Resolvase-like_N_sf"/>
</dbReference>
<dbReference type="Gene3D" id="3.90.1750.20">
    <property type="entry name" value="Putative Large Serine Recombinase, Chain B, Domain 2"/>
    <property type="match status" value="1"/>
</dbReference>
<dbReference type="Pfam" id="PF07508">
    <property type="entry name" value="Recombinase"/>
    <property type="match status" value="1"/>
</dbReference>
<dbReference type="PANTHER" id="PTHR30461">
    <property type="entry name" value="DNA-INVERTASE FROM LAMBDOID PROPHAGE"/>
    <property type="match status" value="1"/>
</dbReference>
<feature type="domain" description="Resolvase/invertase-type recombinase catalytic" evidence="5">
    <location>
        <begin position="29"/>
        <end position="179"/>
    </location>
</feature>
<dbReference type="RefSeq" id="WP_112483341.1">
    <property type="nucleotide sequence ID" value="NZ_JAIWZC010000001.1"/>
</dbReference>
<dbReference type="Gene3D" id="3.40.50.1390">
    <property type="entry name" value="Resolvase, N-terminal catalytic domain"/>
    <property type="match status" value="1"/>
</dbReference>
<dbReference type="AlphaFoldDB" id="A0A2X2UXQ6"/>
<keyword evidence="1" id="KW-0238">DNA-binding</keyword>
<dbReference type="Proteomes" id="UP000251853">
    <property type="component" value="Unassembled WGS sequence"/>
</dbReference>
<sequence>MTRQKVDVIPASVRSVQNGGQLKSQTNIRVAAYCRVSTGDESQQTSYTTQKAFYKDLITRKPGWIFAGIYADEAKSGTNREHREEFNRMMKDAMDGKLDYIVTKSISRFARNTIDSLTCTRELRQLKPPVGIYFEKENIDTLDAKGELILTILSALAQDESRSISDNIRWSIQKNFQAGIPHINLKRMLGYELGPNQQWVIVPEQAEIVRYIFDRFVKGQTANKIARELNQMEKFTVNGKKWSASTIMIVLRNEKYVGDLEMQKTITKDFLTHRSSINKGEAPRYYVKNHHVGIIDRVTWDKVQTMLFEKPRTDMTKGPGRKKIKTIKGSPFGNLRCGAILENGPDAGKPCSEGFFRVTYTGVANGYTDERSLKATGDDTGEYLEKYTYSYPVWRCKRKVGERDGEPPKNGTPDQKMYSRSKKGCMSDEEKEAADKRCPSELYHECALEQSFMELLYSMKRDYEQHGDASMIVTMFDNAYEQAVRLANNSSISVQRMATVENQIKEMEERLQDAISHQVAALREAALEQSAELNEALSNGEVTIDDIDLDIRSGLTPGSIGVSFYGTETEEGSEAQIYTELVNDLQEHLQTLRQEQQTIEQEQGVLAIMKKNFEYFIACLKELPDANASGMPLKVNGLDVQGSLMRDADGNTIEGRKYAITRGKLKVTPERIAEAPDMLHFEKGIYCAFIESGVLQGDVATYKTNFGVTLTSKGNRRTLTSFMGYKRSDLNGNVVFIDAPYKVYGFSVQYRRYLTTAAKREREEAV</sequence>
<proteinExistence type="predicted"/>
<feature type="region of interest" description="Disordered" evidence="4">
    <location>
        <begin position="400"/>
        <end position="428"/>
    </location>
</feature>
<evidence type="ECO:0000259" key="6">
    <source>
        <dbReference type="PROSITE" id="PS51737"/>
    </source>
</evidence>
<dbReference type="SUPFAM" id="SSF53041">
    <property type="entry name" value="Resolvase-like"/>
    <property type="match status" value="1"/>
</dbReference>
<reference evidence="7 8" key="1">
    <citation type="submission" date="2018-06" db="EMBL/GenBank/DDBJ databases">
        <authorList>
            <consortium name="Pathogen Informatics"/>
            <person name="Doyle S."/>
        </authorList>
    </citation>
    <scope>NUCLEOTIDE SEQUENCE [LARGE SCALE GENOMIC DNA]</scope>
    <source>
        <strain evidence="7 8">NCTC11224</strain>
    </source>
</reference>
<dbReference type="InterPro" id="IPR038109">
    <property type="entry name" value="DNA_bind_recomb_sf"/>
</dbReference>
<keyword evidence="8" id="KW-1185">Reference proteome</keyword>
<gene>
    <name evidence="7" type="ORF">NCTC11224_05625</name>
</gene>
<protein>
    <submittedName>
        <fullName evidence="7">Recombinase</fullName>
    </submittedName>
</protein>
<evidence type="ECO:0000256" key="4">
    <source>
        <dbReference type="SAM" id="MobiDB-lite"/>
    </source>
</evidence>
<feature type="coiled-coil region" evidence="3">
    <location>
        <begin position="575"/>
        <end position="612"/>
    </location>
</feature>
<dbReference type="InterPro" id="IPR011109">
    <property type="entry name" value="DNA_bind_recombinase_dom"/>
</dbReference>
<dbReference type="EMBL" id="UAVW01000021">
    <property type="protein sequence ID" value="SQB16565.1"/>
    <property type="molecule type" value="Genomic_DNA"/>
</dbReference>
<keyword evidence="2" id="KW-0233">DNA recombination</keyword>
<dbReference type="InterPro" id="IPR006119">
    <property type="entry name" value="Resolv_N"/>
</dbReference>
<evidence type="ECO:0000259" key="5">
    <source>
        <dbReference type="PROSITE" id="PS51736"/>
    </source>
</evidence>
<feature type="coiled-coil region" evidence="3">
    <location>
        <begin position="497"/>
        <end position="539"/>
    </location>
</feature>
<organism evidence="7 8">
    <name type="scientific">Enterocloster clostridioformis</name>
    <dbReference type="NCBI Taxonomy" id="1531"/>
    <lineage>
        <taxon>Bacteria</taxon>
        <taxon>Bacillati</taxon>
        <taxon>Bacillota</taxon>
        <taxon>Clostridia</taxon>
        <taxon>Lachnospirales</taxon>
        <taxon>Lachnospiraceae</taxon>
        <taxon>Enterocloster</taxon>
    </lineage>
</organism>
<accession>A0A2X2UXQ6</accession>
<keyword evidence="3" id="KW-0175">Coiled coil</keyword>
<evidence type="ECO:0000313" key="8">
    <source>
        <dbReference type="Proteomes" id="UP000251853"/>
    </source>
</evidence>
<name>A0A2X2UXQ6_9FIRM</name>
<dbReference type="SMART" id="SM00857">
    <property type="entry name" value="Resolvase"/>
    <property type="match status" value="1"/>
</dbReference>
<dbReference type="PANTHER" id="PTHR30461:SF2">
    <property type="entry name" value="SERINE RECOMBINASE PINE-RELATED"/>
    <property type="match status" value="1"/>
</dbReference>